<organism evidence="10 11">
    <name type="scientific">Clostridium thermosuccinogenes</name>
    <dbReference type="NCBI Taxonomy" id="84032"/>
    <lineage>
        <taxon>Bacteria</taxon>
        <taxon>Bacillati</taxon>
        <taxon>Bacillota</taxon>
        <taxon>Clostridia</taxon>
        <taxon>Eubacteriales</taxon>
        <taxon>Clostridiaceae</taxon>
        <taxon>Clostridium</taxon>
    </lineage>
</organism>
<feature type="domain" description="ABC transporter" evidence="8">
    <location>
        <begin position="368"/>
        <end position="608"/>
    </location>
</feature>
<dbReference type="SUPFAM" id="SSF52540">
    <property type="entry name" value="P-loop containing nucleoside triphosphate hydrolases"/>
    <property type="match status" value="1"/>
</dbReference>
<evidence type="ECO:0000256" key="4">
    <source>
        <dbReference type="ARBA" id="ARBA00022840"/>
    </source>
</evidence>
<dbReference type="InterPro" id="IPR027417">
    <property type="entry name" value="P-loop_NTPase"/>
</dbReference>
<accession>A0A2K2FRE5</accession>
<dbReference type="Pfam" id="PF00005">
    <property type="entry name" value="ABC_tran"/>
    <property type="match status" value="1"/>
</dbReference>
<dbReference type="GO" id="GO:0005524">
    <property type="term" value="F:ATP binding"/>
    <property type="evidence" value="ECO:0007669"/>
    <property type="project" value="UniProtKB-KW"/>
</dbReference>
<keyword evidence="6 7" id="KW-0472">Membrane</keyword>
<dbReference type="Gene3D" id="1.20.1560.10">
    <property type="entry name" value="ABC transporter type 1, transmembrane domain"/>
    <property type="match status" value="1"/>
</dbReference>
<dbReference type="PROSITE" id="PS50929">
    <property type="entry name" value="ABC_TM1F"/>
    <property type="match status" value="1"/>
</dbReference>
<dbReference type="PANTHER" id="PTHR24221:SF646">
    <property type="entry name" value="HAEMOLYSIN SECRETION ATP-BINDING PROTEIN"/>
    <property type="match status" value="1"/>
</dbReference>
<dbReference type="Proteomes" id="UP000236151">
    <property type="component" value="Unassembled WGS sequence"/>
</dbReference>
<dbReference type="InterPro" id="IPR003439">
    <property type="entry name" value="ABC_transporter-like_ATP-bd"/>
</dbReference>
<dbReference type="SUPFAM" id="SSF90123">
    <property type="entry name" value="ABC transporter transmembrane region"/>
    <property type="match status" value="1"/>
</dbReference>
<feature type="transmembrane region" description="Helical" evidence="7">
    <location>
        <begin position="161"/>
        <end position="181"/>
    </location>
</feature>
<comment type="caution">
    <text evidence="10">The sequence shown here is derived from an EMBL/GenBank/DDBJ whole genome shotgun (WGS) entry which is preliminary data.</text>
</comment>
<keyword evidence="5 7" id="KW-1133">Transmembrane helix</keyword>
<comment type="subcellular location">
    <subcellularLocation>
        <location evidence="1">Cell membrane</location>
        <topology evidence="1">Multi-pass membrane protein</topology>
    </subcellularLocation>
</comment>
<evidence type="ECO:0000313" key="11">
    <source>
        <dbReference type="Proteomes" id="UP000236151"/>
    </source>
</evidence>
<dbReference type="InterPro" id="IPR011527">
    <property type="entry name" value="ABC1_TM_dom"/>
</dbReference>
<dbReference type="KEGG" id="cthd:CDO33_04390"/>
<keyword evidence="4" id="KW-0067">ATP-binding</keyword>
<evidence type="ECO:0000259" key="8">
    <source>
        <dbReference type="PROSITE" id="PS50893"/>
    </source>
</evidence>
<evidence type="ECO:0000259" key="9">
    <source>
        <dbReference type="PROSITE" id="PS50929"/>
    </source>
</evidence>
<feature type="domain" description="ABC transmembrane type-1" evidence="9">
    <location>
        <begin position="46"/>
        <end position="323"/>
    </location>
</feature>
<evidence type="ECO:0000256" key="7">
    <source>
        <dbReference type="SAM" id="Phobius"/>
    </source>
</evidence>
<evidence type="ECO:0008006" key="12">
    <source>
        <dbReference type="Google" id="ProtNLM"/>
    </source>
</evidence>
<feature type="transmembrane region" description="Helical" evidence="7">
    <location>
        <begin position="45"/>
        <end position="67"/>
    </location>
</feature>
<dbReference type="Gene3D" id="3.40.50.300">
    <property type="entry name" value="P-loop containing nucleotide triphosphate hydrolases"/>
    <property type="match status" value="1"/>
</dbReference>
<keyword evidence="2 7" id="KW-0812">Transmembrane</keyword>
<evidence type="ECO:0000256" key="2">
    <source>
        <dbReference type="ARBA" id="ARBA00022692"/>
    </source>
</evidence>
<dbReference type="InterPro" id="IPR039421">
    <property type="entry name" value="Type_1_exporter"/>
</dbReference>
<protein>
    <recommendedName>
        <fullName evidence="12">ABC transporter domain-containing protein</fullName>
    </recommendedName>
</protein>
<evidence type="ECO:0000256" key="5">
    <source>
        <dbReference type="ARBA" id="ARBA00022989"/>
    </source>
</evidence>
<feature type="transmembrane region" description="Helical" evidence="7">
    <location>
        <begin position="87"/>
        <end position="108"/>
    </location>
</feature>
<dbReference type="PROSITE" id="PS50893">
    <property type="entry name" value="ABC_TRANSPORTER_2"/>
    <property type="match status" value="1"/>
</dbReference>
<dbReference type="InterPro" id="IPR036640">
    <property type="entry name" value="ABC1_TM_sf"/>
</dbReference>
<feature type="transmembrane region" description="Helical" evidence="7">
    <location>
        <begin position="187"/>
        <end position="207"/>
    </location>
</feature>
<keyword evidence="11" id="KW-1185">Reference proteome</keyword>
<dbReference type="GO" id="GO:0005886">
    <property type="term" value="C:plasma membrane"/>
    <property type="evidence" value="ECO:0007669"/>
    <property type="project" value="UniProtKB-SubCell"/>
</dbReference>
<name>A0A2K2FRE5_9CLOT</name>
<dbReference type="GO" id="GO:0016887">
    <property type="term" value="F:ATP hydrolysis activity"/>
    <property type="evidence" value="ECO:0007669"/>
    <property type="project" value="InterPro"/>
</dbReference>
<dbReference type="SMART" id="SM00382">
    <property type="entry name" value="AAA"/>
    <property type="match status" value="1"/>
</dbReference>
<dbReference type="AlphaFoldDB" id="A0A2K2FRE5"/>
<dbReference type="OrthoDB" id="2328604at2"/>
<sequence length="614" mass="70898">MMSKKDKSENKSRIESFLSWFDLKQTIVIHSRVLRSLLQSHKRSTILILFLLCLLVLQDFIILKIIQFITNTIVDYVGRSNILDIKILYILGLLLLTLVGSHVLQWLYNRVNSNYKEEVRQSVEETFIKKLSCISYTHFENNDFHQRVNRAQSAGAQYGDAIYAISTIFRIVITTIMYGILLSKISILFPPIVIVSILFSLGFSGYITDKQLDYWRSEVAPHGLRYNYFQKMWEDRINVQNIKANRLYDYFYEKFSSINKKYRNATMKLNLLSLGSEIIPAILQTIVFTATVLYVAVQVMNHRVDVGYFAMTLTLLANFYSMMKSNSYFFLQENMYVKILSDYFTVIDQKETYLLEASRISNRHICQIRYIDVKYTYPQSERMALAGVNACAKVGQIVGIVGSNGSGKTTLMNITMGLLEGYAGQVIFEDDDGNCLSPEHMQNAIGMLTQDFGKYQMTIRENILYGQHLEIMNDDQLYKLLEMVGMKSTVQKLEKGLDTPLGQLENGIEFSMGQWQRIGIARLLANPERKIWILDEPTAYLDPIAEIEIYSLIKSLAGGRLVFFISHRLGYMRNVDVIWVLKNGYIVEKGTHEQLLQDKGYYSDMYIAQADWYT</sequence>
<feature type="transmembrane region" description="Helical" evidence="7">
    <location>
        <begin position="269"/>
        <end position="294"/>
    </location>
</feature>
<dbReference type="PANTHER" id="PTHR24221">
    <property type="entry name" value="ATP-BINDING CASSETTE SUB-FAMILY B"/>
    <property type="match status" value="1"/>
</dbReference>
<dbReference type="GO" id="GO:0034040">
    <property type="term" value="F:ATPase-coupled lipid transmembrane transporter activity"/>
    <property type="evidence" value="ECO:0007669"/>
    <property type="project" value="TreeGrafter"/>
</dbReference>
<keyword evidence="3" id="KW-0547">Nucleotide-binding</keyword>
<proteinExistence type="predicted"/>
<evidence type="ECO:0000256" key="3">
    <source>
        <dbReference type="ARBA" id="ARBA00022741"/>
    </source>
</evidence>
<evidence type="ECO:0000256" key="1">
    <source>
        <dbReference type="ARBA" id="ARBA00004651"/>
    </source>
</evidence>
<dbReference type="RefSeq" id="WP_103079920.1">
    <property type="nucleotide sequence ID" value="NZ_CP021850.1"/>
</dbReference>
<feature type="transmembrane region" description="Helical" evidence="7">
    <location>
        <begin position="306"/>
        <end position="323"/>
    </location>
</feature>
<gene>
    <name evidence="10" type="ORF">CDQ84_01345</name>
</gene>
<evidence type="ECO:0000313" key="10">
    <source>
        <dbReference type="EMBL" id="PNU01340.1"/>
    </source>
</evidence>
<reference evidence="10 11" key="1">
    <citation type="submission" date="2017-06" db="EMBL/GenBank/DDBJ databases">
        <title>Investigating the central metabolism of Clostridium thermosuccinogenes.</title>
        <authorList>
            <person name="Koendjbiharie J.G."/>
            <person name="van Kranenburg R."/>
        </authorList>
    </citation>
    <scope>NUCLEOTIDE SEQUENCE [LARGE SCALE GENOMIC DNA]</scope>
    <source>
        <strain evidence="10 11">DSM 5806</strain>
    </source>
</reference>
<evidence type="ECO:0000256" key="6">
    <source>
        <dbReference type="ARBA" id="ARBA00023136"/>
    </source>
</evidence>
<dbReference type="GO" id="GO:0140359">
    <property type="term" value="F:ABC-type transporter activity"/>
    <property type="evidence" value="ECO:0007669"/>
    <property type="project" value="InterPro"/>
</dbReference>
<dbReference type="EMBL" id="NIOJ01000002">
    <property type="protein sequence ID" value="PNU01340.1"/>
    <property type="molecule type" value="Genomic_DNA"/>
</dbReference>
<dbReference type="InterPro" id="IPR003593">
    <property type="entry name" value="AAA+_ATPase"/>
</dbReference>